<dbReference type="Proteomes" id="UP000789390">
    <property type="component" value="Unassembled WGS sequence"/>
</dbReference>
<dbReference type="Pfam" id="PF00071">
    <property type="entry name" value="Ras"/>
    <property type="match status" value="1"/>
</dbReference>
<keyword evidence="7" id="KW-1185">Reference proteome</keyword>
<dbReference type="AlphaFoldDB" id="A0A8J2RBW5"/>
<name>A0A8J2RBW5_9CRUS</name>
<gene>
    <name evidence="6" type="ORF">DGAL_LOCUS3552</name>
</gene>
<keyword evidence="3" id="KW-0378">Hydrolase</keyword>
<dbReference type="OrthoDB" id="18798at2759"/>
<evidence type="ECO:0000313" key="7">
    <source>
        <dbReference type="Proteomes" id="UP000789390"/>
    </source>
</evidence>
<protein>
    <recommendedName>
        <fullName evidence="2">small monomeric GTPase</fullName>
        <ecNumber evidence="2">3.6.5.2</ecNumber>
    </recommendedName>
</protein>
<reference evidence="6" key="1">
    <citation type="submission" date="2021-11" db="EMBL/GenBank/DDBJ databases">
        <authorList>
            <person name="Schell T."/>
        </authorList>
    </citation>
    <scope>NUCLEOTIDE SEQUENCE</scope>
    <source>
        <strain evidence="6">M5</strain>
    </source>
</reference>
<sequence length="462" mass="52433">MAGARWQRIRSQLDLFWRRRRLLRWGLLALAHKSKRFTTRKSPKDLIYTNVPDGLYHQFRVVSLTRSKSVSPSYLHIAYPTPDITKLLARAIHSSRSIPYGYLVFSLFRKQQQRNCRRRQIPAAIEPDLTVINMKSGIQYQIKVIIIGARQVGKSALTVRYLTRRYIGEYKSHTDLSYRQVFCIDGSSIEVEIVDVSNQPEDTSVPATRAKNSDACVVVYSISDRTSFKAAHEALTALQQASSQRKSFEDDNKEEQEINPAPLSVPVVLLANKKDLGHLRQVSRESNWRKRREVSDGHGSYVVCLEQIVETAKRSNNNRKEVSRSVDRVVSEIEMVEADEGRELAKQFSCVFCEVSAADPAESEPEDLAGIFNQLIKEARSFKIRQQDANNNANNNHGNNNNNRQRKRSVYIINRMLGSLMGRNSMPPELPSSRKGGTSQGMASSMPNVAGSFRSVFKKRSV</sequence>
<dbReference type="GO" id="GO:0003925">
    <property type="term" value="F:G protein activity"/>
    <property type="evidence" value="ECO:0007669"/>
    <property type="project" value="UniProtKB-EC"/>
</dbReference>
<dbReference type="EMBL" id="CAKKLH010000055">
    <property type="protein sequence ID" value="CAH0101224.1"/>
    <property type="molecule type" value="Genomic_DNA"/>
</dbReference>
<evidence type="ECO:0000313" key="6">
    <source>
        <dbReference type="EMBL" id="CAH0101224.1"/>
    </source>
</evidence>
<proteinExistence type="inferred from homology"/>
<dbReference type="PROSITE" id="PS51419">
    <property type="entry name" value="RAB"/>
    <property type="match status" value="1"/>
</dbReference>
<evidence type="ECO:0000256" key="4">
    <source>
        <dbReference type="ARBA" id="ARBA00048098"/>
    </source>
</evidence>
<evidence type="ECO:0000256" key="2">
    <source>
        <dbReference type="ARBA" id="ARBA00011984"/>
    </source>
</evidence>
<comment type="caution">
    <text evidence="6">The sequence shown here is derived from an EMBL/GenBank/DDBJ whole genome shotgun (WGS) entry which is preliminary data.</text>
</comment>
<feature type="compositionally biased region" description="Polar residues" evidence="5">
    <location>
        <begin position="435"/>
        <end position="447"/>
    </location>
</feature>
<dbReference type="PRINTS" id="PR00449">
    <property type="entry name" value="RASTRNSFRMNG"/>
</dbReference>
<dbReference type="Gene3D" id="3.40.50.300">
    <property type="entry name" value="P-loop containing nucleotide triphosphate hydrolases"/>
    <property type="match status" value="1"/>
</dbReference>
<organism evidence="6 7">
    <name type="scientific">Daphnia galeata</name>
    <dbReference type="NCBI Taxonomy" id="27404"/>
    <lineage>
        <taxon>Eukaryota</taxon>
        <taxon>Metazoa</taxon>
        <taxon>Ecdysozoa</taxon>
        <taxon>Arthropoda</taxon>
        <taxon>Crustacea</taxon>
        <taxon>Branchiopoda</taxon>
        <taxon>Diplostraca</taxon>
        <taxon>Cladocera</taxon>
        <taxon>Anomopoda</taxon>
        <taxon>Daphniidae</taxon>
        <taxon>Daphnia</taxon>
    </lineage>
</organism>
<dbReference type="InterPro" id="IPR051065">
    <property type="entry name" value="Ras-related_GTPase"/>
</dbReference>
<evidence type="ECO:0000256" key="5">
    <source>
        <dbReference type="SAM" id="MobiDB-lite"/>
    </source>
</evidence>
<dbReference type="EC" id="3.6.5.2" evidence="2"/>
<accession>A0A8J2RBW5</accession>
<dbReference type="SMART" id="SM00175">
    <property type="entry name" value="RAB"/>
    <property type="match status" value="1"/>
</dbReference>
<comment type="similarity">
    <text evidence="1">Belongs to the small GTPase superfamily. Ras family.</text>
</comment>
<feature type="region of interest" description="Disordered" evidence="5">
    <location>
        <begin position="422"/>
        <end position="462"/>
    </location>
</feature>
<evidence type="ECO:0000256" key="3">
    <source>
        <dbReference type="ARBA" id="ARBA00022801"/>
    </source>
</evidence>
<dbReference type="PANTHER" id="PTHR45704">
    <property type="entry name" value="RAS-LIKE FAMILY MEMBER 11"/>
    <property type="match status" value="1"/>
</dbReference>
<dbReference type="GO" id="GO:0005525">
    <property type="term" value="F:GTP binding"/>
    <property type="evidence" value="ECO:0007669"/>
    <property type="project" value="InterPro"/>
</dbReference>
<evidence type="ECO:0000256" key="1">
    <source>
        <dbReference type="ARBA" id="ARBA00008344"/>
    </source>
</evidence>
<comment type="catalytic activity">
    <reaction evidence="4">
        <text>GTP + H2O = GDP + phosphate + H(+)</text>
        <dbReference type="Rhea" id="RHEA:19669"/>
        <dbReference type="ChEBI" id="CHEBI:15377"/>
        <dbReference type="ChEBI" id="CHEBI:15378"/>
        <dbReference type="ChEBI" id="CHEBI:37565"/>
        <dbReference type="ChEBI" id="CHEBI:43474"/>
        <dbReference type="ChEBI" id="CHEBI:58189"/>
        <dbReference type="EC" id="3.6.5.2"/>
    </reaction>
</comment>
<dbReference type="PROSITE" id="PS51421">
    <property type="entry name" value="RAS"/>
    <property type="match status" value="1"/>
</dbReference>
<dbReference type="SUPFAM" id="SSF52540">
    <property type="entry name" value="P-loop containing nucleoside triphosphate hydrolases"/>
    <property type="match status" value="1"/>
</dbReference>
<dbReference type="InterPro" id="IPR001806">
    <property type="entry name" value="Small_GTPase"/>
</dbReference>
<dbReference type="InterPro" id="IPR027417">
    <property type="entry name" value="P-loop_NTPase"/>
</dbReference>
<dbReference type="SMART" id="SM00173">
    <property type="entry name" value="RAS"/>
    <property type="match status" value="1"/>
</dbReference>